<protein>
    <submittedName>
        <fullName evidence="7">Major facilitator superfamily transporter</fullName>
    </submittedName>
</protein>
<feature type="transmembrane region" description="Helical" evidence="5">
    <location>
        <begin position="1013"/>
        <end position="1037"/>
    </location>
</feature>
<dbReference type="InterPro" id="IPR020843">
    <property type="entry name" value="ER"/>
</dbReference>
<dbReference type="SUPFAM" id="SSF51735">
    <property type="entry name" value="NAD(P)-binding Rossmann-fold domains"/>
    <property type="match status" value="1"/>
</dbReference>
<comment type="subcellular location">
    <subcellularLocation>
        <location evidence="1">Membrane</location>
        <topology evidence="1">Multi-pass membrane protein</topology>
    </subcellularLocation>
</comment>
<sequence length="1088" mass="117328">MGSKTTSTAPALYVDEDCNFSVIRNLPIPDPVDGEVLVKVLYSGVNPADVKHAPYIGVRSVTLGYDFCGRVVRAAGENASSAFKPDDLVAGYVPTGMGKPMRHGAHQEYLSCPEDMLFKVPDNLPQTHAASLTVVLTTAADGLYNIFGYPLPGEKAKQGFKAGPLLIWGASASVGLCMLQLARESGASPIFVTASPGRHKMLTKMGATRCFDYNAPDVISQIKKAAEEAGAGPIRYAADCAGSRGEVTSASQTEACVDENAIILSVVAKPGGRIKMPLASANTEITLQLGGGPLITIPPRLEDWGRMWKALMWSVENYGTEFSIPVVDVFKGTAEDALEEVKKVADQGKFEDDEEHEHGASFHEDYLVPHMAVYSEPFADLNKSNSIYTQETQETHDVYYEVNETVDVRPESAGPLGSSGPTISSAFPDKLRSCAGPTGLDSGEFISDLSAPVKLSGTPPSPLRVGNTRPRSAPASAAAPPPLISSALLQFSHTPKYHTYYFYQIFRVEPHKQILYWTKGVILRNLRALFHPLCDRTLSHPHTQPPVPMAADADERTPLLKIKSGAGAVKRVGRGLWSPANRILFAGFLVSLTLGLTQVPIIYVFRVMACETFYKSHVPYDGPASEMCHRREIDANTATQVSILGMTTSVCGILNLFICGDLIKRWGTRWALISQTGLLGIRVSCQVLAVSQGAQKGIDMMQYTQLIGIFGGPRGYMLVLNTAIAEVVERRKHTGVFGRLQGAVMIGTAIGYLLGGVLGDVFGITSPFIVAIGCFAFATTYGAIFWPAPPEETEQTDGKTTPGASGFLAPIKVLMPSKYRLESGKIVKNYGLVFLALGIFFGVFATGYAPILIQMYATSRFNFGTTENGILMSGNSWIRGIFLMFIFPEIIDSGRRWFASSSDAGALQKTLTQEERCVIPTHPEDMDPAPGLMNASEPTKAPPEEEDEDSTFDLFFLRWSLVVDGIVTSLAAWATEGWHVYAAAFLLPFASGSAPAAKGVITEMCPPHMRQDALSAITLVESAATLTTQGIFGFIFATLSEMGKPNLTFFVNAALAVVAVGILLLAHYPPVNSTRVEDEASEEISESN</sequence>
<dbReference type="Gene3D" id="3.40.50.720">
    <property type="entry name" value="NAD(P)-binding Rossmann-like Domain"/>
    <property type="match status" value="1"/>
</dbReference>
<proteinExistence type="inferred from homology"/>
<dbReference type="Pfam" id="PF08240">
    <property type="entry name" value="ADH_N"/>
    <property type="match status" value="1"/>
</dbReference>
<keyword evidence="5" id="KW-0472">Membrane</keyword>
<keyword evidence="5" id="KW-0812">Transmembrane</keyword>
<dbReference type="InterPro" id="IPR011701">
    <property type="entry name" value="MFS"/>
</dbReference>
<dbReference type="SMART" id="SM00829">
    <property type="entry name" value="PKS_ER"/>
    <property type="match status" value="1"/>
</dbReference>
<comment type="caution">
    <text evidence="7">The sequence shown here is derived from an EMBL/GenBank/DDBJ whole genome shotgun (WGS) entry which is preliminary data.</text>
</comment>
<evidence type="ECO:0000256" key="3">
    <source>
        <dbReference type="ARBA" id="ARBA00023002"/>
    </source>
</evidence>
<dbReference type="Pfam" id="PF07690">
    <property type="entry name" value="MFS_1"/>
    <property type="match status" value="1"/>
</dbReference>
<dbReference type="EMBL" id="MOPA01000001">
    <property type="protein sequence ID" value="KAK1546504.1"/>
    <property type="molecule type" value="Genomic_DNA"/>
</dbReference>
<dbReference type="InterPro" id="IPR036291">
    <property type="entry name" value="NAD(P)-bd_dom_sf"/>
</dbReference>
<dbReference type="InterPro" id="IPR011032">
    <property type="entry name" value="GroES-like_sf"/>
</dbReference>
<dbReference type="InterPro" id="IPR013154">
    <property type="entry name" value="ADH-like_N"/>
</dbReference>
<comment type="similarity">
    <text evidence="2">Belongs to the zinc-containing alcohol dehydrogenase family.</text>
</comment>
<evidence type="ECO:0000256" key="1">
    <source>
        <dbReference type="ARBA" id="ARBA00004141"/>
    </source>
</evidence>
<feature type="transmembrane region" description="Helical" evidence="5">
    <location>
        <begin position="869"/>
        <end position="887"/>
    </location>
</feature>
<dbReference type="Gene3D" id="1.20.1250.20">
    <property type="entry name" value="MFS general substrate transporter like domains"/>
    <property type="match status" value="2"/>
</dbReference>
<feature type="transmembrane region" description="Helical" evidence="5">
    <location>
        <begin position="740"/>
        <end position="758"/>
    </location>
</feature>
<keyword evidence="8" id="KW-1185">Reference proteome</keyword>
<reference evidence="7 8" key="1">
    <citation type="submission" date="2016-10" db="EMBL/GenBank/DDBJ databases">
        <title>The genome sequence of Colletotrichum fioriniae PJ7.</title>
        <authorList>
            <person name="Baroncelli R."/>
        </authorList>
    </citation>
    <scope>NUCLEOTIDE SEQUENCE [LARGE SCALE GENOMIC DNA]</scope>
    <source>
        <strain evidence="7 8">IMI 384185</strain>
    </source>
</reference>
<feature type="transmembrane region" description="Helical" evidence="5">
    <location>
        <begin position="764"/>
        <end position="786"/>
    </location>
</feature>
<dbReference type="Proteomes" id="UP001241169">
    <property type="component" value="Unassembled WGS sequence"/>
</dbReference>
<keyword evidence="3" id="KW-0560">Oxidoreductase</keyword>
<feature type="region of interest" description="Disordered" evidence="4">
    <location>
        <begin position="456"/>
        <end position="478"/>
    </location>
</feature>
<dbReference type="Pfam" id="PF00107">
    <property type="entry name" value="ADH_zinc_N"/>
    <property type="match status" value="1"/>
</dbReference>
<dbReference type="Gene3D" id="3.90.180.10">
    <property type="entry name" value="Medium-chain alcohol dehydrogenases, catalytic domain"/>
    <property type="match status" value="1"/>
</dbReference>
<accession>A0ABQ9T4U3</accession>
<feature type="domain" description="Enoyl reductase (ER)" evidence="6">
    <location>
        <begin position="21"/>
        <end position="349"/>
    </location>
</feature>
<dbReference type="GeneID" id="85368662"/>
<dbReference type="SUPFAM" id="SSF50129">
    <property type="entry name" value="GroES-like"/>
    <property type="match status" value="1"/>
</dbReference>
<dbReference type="SUPFAM" id="SSF103473">
    <property type="entry name" value="MFS general substrate transporter"/>
    <property type="match status" value="2"/>
</dbReference>
<dbReference type="PANTHER" id="PTHR45348:SF7">
    <property type="entry name" value="ZINC BINDING OXIDOREDUCTASE, PUTATIVE-RELATED"/>
    <property type="match status" value="1"/>
</dbReference>
<dbReference type="RefSeq" id="XP_060355620.1">
    <property type="nucleotide sequence ID" value="XM_060484763.1"/>
</dbReference>
<dbReference type="PANTHER" id="PTHR45348">
    <property type="entry name" value="HYPOTHETICAL OXIDOREDUCTASE (EUROFUNG)"/>
    <property type="match status" value="1"/>
</dbReference>
<evidence type="ECO:0000313" key="8">
    <source>
        <dbReference type="Proteomes" id="UP001241169"/>
    </source>
</evidence>
<evidence type="ECO:0000256" key="2">
    <source>
        <dbReference type="ARBA" id="ARBA00008072"/>
    </source>
</evidence>
<dbReference type="InterPro" id="IPR047122">
    <property type="entry name" value="Trans-enoyl_RdTase-like"/>
</dbReference>
<name>A0ABQ9T4U3_9PEZI</name>
<evidence type="ECO:0000256" key="4">
    <source>
        <dbReference type="SAM" id="MobiDB-lite"/>
    </source>
</evidence>
<dbReference type="InterPro" id="IPR036259">
    <property type="entry name" value="MFS_trans_sf"/>
</dbReference>
<dbReference type="CDD" id="cd08249">
    <property type="entry name" value="enoyl_reductase_like"/>
    <property type="match status" value="1"/>
</dbReference>
<evidence type="ECO:0000259" key="6">
    <source>
        <dbReference type="SMART" id="SM00829"/>
    </source>
</evidence>
<organism evidence="7 8">
    <name type="scientific">Colletotrichum paranaense</name>
    <dbReference type="NCBI Taxonomy" id="1914294"/>
    <lineage>
        <taxon>Eukaryota</taxon>
        <taxon>Fungi</taxon>
        <taxon>Dikarya</taxon>
        <taxon>Ascomycota</taxon>
        <taxon>Pezizomycotina</taxon>
        <taxon>Sordariomycetes</taxon>
        <taxon>Hypocreomycetidae</taxon>
        <taxon>Glomerellales</taxon>
        <taxon>Glomerellaceae</taxon>
        <taxon>Colletotrichum</taxon>
        <taxon>Colletotrichum acutatum species complex</taxon>
    </lineage>
</organism>
<feature type="transmembrane region" description="Helical" evidence="5">
    <location>
        <begin position="1049"/>
        <end position="1068"/>
    </location>
</feature>
<feature type="transmembrane region" description="Helical" evidence="5">
    <location>
        <begin position="583"/>
        <end position="605"/>
    </location>
</feature>
<evidence type="ECO:0000313" key="7">
    <source>
        <dbReference type="EMBL" id="KAK1546504.1"/>
    </source>
</evidence>
<keyword evidence="5" id="KW-1133">Transmembrane helix</keyword>
<gene>
    <name evidence="7" type="ORF">CPAR01_00471</name>
</gene>
<dbReference type="InterPro" id="IPR013149">
    <property type="entry name" value="ADH-like_C"/>
</dbReference>
<feature type="transmembrane region" description="Helical" evidence="5">
    <location>
        <begin position="830"/>
        <end position="857"/>
    </location>
</feature>
<feature type="region of interest" description="Disordered" evidence="4">
    <location>
        <begin position="921"/>
        <end position="946"/>
    </location>
</feature>
<evidence type="ECO:0000256" key="5">
    <source>
        <dbReference type="SAM" id="Phobius"/>
    </source>
</evidence>